<dbReference type="AlphaFoldDB" id="E9SA90"/>
<accession>E9SA90</accession>
<organism evidence="1 2">
    <name type="scientific">Ruminococcus albus 8</name>
    <dbReference type="NCBI Taxonomy" id="246199"/>
    <lineage>
        <taxon>Bacteria</taxon>
        <taxon>Bacillati</taxon>
        <taxon>Bacillota</taxon>
        <taxon>Clostridia</taxon>
        <taxon>Eubacteriales</taxon>
        <taxon>Oscillospiraceae</taxon>
        <taxon>Ruminococcus</taxon>
    </lineage>
</organism>
<dbReference type="Proteomes" id="UP000004259">
    <property type="component" value="Unassembled WGS sequence"/>
</dbReference>
<comment type="caution">
    <text evidence="1">The sequence shown here is derived from an EMBL/GenBank/DDBJ whole genome shotgun (WGS) entry which is preliminary data.</text>
</comment>
<gene>
    <name evidence="1" type="ORF">CUS_4765</name>
</gene>
<dbReference type="RefSeq" id="WP_002848011.1">
    <property type="nucleotide sequence ID" value="NZ_ADKM02000052.1"/>
</dbReference>
<keyword evidence="2" id="KW-1185">Reference proteome</keyword>
<sequence>MNQFGYPESDWKLYKSKVADWQEGYMDKLCKEYIALLSSDKLPSDRFWELEKRIREDKRATGVVVTNSRSKMIDNILDLLHEGAVTLEDLSDFSEELQERIEFIYSGGYNNPDNCNRL</sequence>
<evidence type="ECO:0000313" key="1">
    <source>
        <dbReference type="EMBL" id="EGC03785.1"/>
    </source>
</evidence>
<proteinExistence type="predicted"/>
<protein>
    <recommendedName>
        <fullName evidence="3">Multidrug transporter</fullName>
    </recommendedName>
</protein>
<dbReference type="STRING" id="246199.CUS_4765"/>
<reference evidence="1 2" key="1">
    <citation type="submission" date="2011-02" db="EMBL/GenBank/DDBJ databases">
        <authorList>
            <person name="Nelson K.E."/>
            <person name="Sutton G."/>
            <person name="Torralba M."/>
            <person name="Durkin S."/>
            <person name="Harkins D."/>
            <person name="Montgomery R."/>
            <person name="Ziemer C."/>
            <person name="Klaassens E."/>
            <person name="Ocuiv P."/>
            <person name="Morrison M."/>
        </authorList>
    </citation>
    <scope>NUCLEOTIDE SEQUENCE [LARGE SCALE GENOMIC DNA]</scope>
    <source>
        <strain evidence="1 2">8</strain>
    </source>
</reference>
<evidence type="ECO:0000313" key="2">
    <source>
        <dbReference type="Proteomes" id="UP000004259"/>
    </source>
</evidence>
<dbReference type="eggNOG" id="ENOG5032ZBQ">
    <property type="taxonomic scope" value="Bacteria"/>
</dbReference>
<name>E9SA90_RUMAL</name>
<dbReference type="EMBL" id="ADKM02000052">
    <property type="protein sequence ID" value="EGC03785.1"/>
    <property type="molecule type" value="Genomic_DNA"/>
</dbReference>
<dbReference type="OrthoDB" id="2004804at2"/>
<evidence type="ECO:0008006" key="3">
    <source>
        <dbReference type="Google" id="ProtNLM"/>
    </source>
</evidence>